<dbReference type="OrthoDB" id="4366649at2759"/>
<keyword evidence="2" id="KW-1185">Reference proteome</keyword>
<name>A0A1J9P7F4_9EURO</name>
<protein>
    <submittedName>
        <fullName evidence="1">Uncharacterized protein</fullName>
    </submittedName>
</protein>
<comment type="caution">
    <text evidence="1">The sequence shown here is derived from an EMBL/GenBank/DDBJ whole genome shotgun (WGS) entry which is preliminary data.</text>
</comment>
<proteinExistence type="predicted"/>
<evidence type="ECO:0000313" key="2">
    <source>
        <dbReference type="Proteomes" id="UP000242791"/>
    </source>
</evidence>
<dbReference type="AlphaFoldDB" id="A0A1J9P7F4"/>
<dbReference type="EMBL" id="LGTZ01002605">
    <property type="protein sequence ID" value="OJD12376.1"/>
    <property type="molecule type" value="Genomic_DNA"/>
</dbReference>
<sequence>MDDNIRYRLIITDTSKIAFVVSYMYLAPKIRQRVQRMQIDNDMHVATWEVLKVWLCDSYRETNAALTAELRMNSLRMQYNQRAIDFIADFETLTFAGMTLLLLNIPHQADHRLTKHILMPGLLPSLIGKKPR</sequence>
<reference evidence="1 2" key="1">
    <citation type="submission" date="2015-08" db="EMBL/GenBank/DDBJ databases">
        <title>Emmonsia species relationships and genome sequence.</title>
        <authorList>
            <person name="Cuomo C.A."/>
            <person name="Schwartz I.S."/>
            <person name="Kenyon C."/>
            <person name="De Hoog G.S."/>
            <person name="Govender N.P."/>
            <person name="Botha A."/>
            <person name="Moreno L."/>
            <person name="De Vries M."/>
            <person name="Munoz J.F."/>
            <person name="Stielow J.B."/>
        </authorList>
    </citation>
    <scope>NUCLEOTIDE SEQUENCE [LARGE SCALE GENOMIC DNA]</scope>
    <source>
        <strain evidence="1 2">EI222</strain>
    </source>
</reference>
<evidence type="ECO:0000313" key="1">
    <source>
        <dbReference type="EMBL" id="OJD12376.1"/>
    </source>
</evidence>
<gene>
    <name evidence="1" type="ORF">ACJ73_09364</name>
</gene>
<dbReference type="Proteomes" id="UP000242791">
    <property type="component" value="Unassembled WGS sequence"/>
</dbReference>
<accession>A0A1J9P7F4</accession>
<dbReference type="VEuPathDB" id="FungiDB:ACJ73_09364"/>
<organism evidence="1 2">
    <name type="scientific">Blastomyces percursus</name>
    <dbReference type="NCBI Taxonomy" id="1658174"/>
    <lineage>
        <taxon>Eukaryota</taxon>
        <taxon>Fungi</taxon>
        <taxon>Dikarya</taxon>
        <taxon>Ascomycota</taxon>
        <taxon>Pezizomycotina</taxon>
        <taxon>Eurotiomycetes</taxon>
        <taxon>Eurotiomycetidae</taxon>
        <taxon>Onygenales</taxon>
        <taxon>Ajellomycetaceae</taxon>
        <taxon>Blastomyces</taxon>
    </lineage>
</organism>